<feature type="chain" id="PRO_5004018850" description="YtkA-like domain-containing protein" evidence="1">
    <location>
        <begin position="32"/>
        <end position="139"/>
    </location>
</feature>
<name>M1WJS7_PSEP2</name>
<evidence type="ECO:0008006" key="4">
    <source>
        <dbReference type="Google" id="ProtNLM"/>
    </source>
</evidence>
<keyword evidence="3" id="KW-1185">Reference proteome</keyword>
<dbReference type="eggNOG" id="ENOG503058E">
    <property type="taxonomic scope" value="Bacteria"/>
</dbReference>
<accession>M1WJS7</accession>
<reference evidence="3" key="2">
    <citation type="journal article" date="2013" name="Stand. Genomic Sci.">
        <title>Complete genome sequence of Desulfocapsa sulfexigens, a marine deltaproteobacterium specialized in disproportionating inorganic sulfur compounds.</title>
        <authorList>
            <person name="Finster K.W."/>
            <person name="Kjeldsen K.U."/>
            <person name="Kube M."/>
            <person name="Reinhardt R."/>
            <person name="Mussmann M."/>
            <person name="Amann R."/>
            <person name="Schreiber L."/>
        </authorList>
    </citation>
    <scope>NUCLEOTIDE SEQUENCE [LARGE SCALE GENOMIC DNA]</scope>
    <source>
        <strain evidence="3">DSM 10523 / SB164P1</strain>
    </source>
</reference>
<keyword evidence="1" id="KW-0732">Signal</keyword>
<sequence>MKKYDWIRRIAMTSGLLFLLFPLLISTNSFAQGDEQASPHPTMEIHGEMKTHSIITVFFDLKDSPISNGSYASVNVRTLEGPGKYEPEVKRGFPRTTLIFTAPGVYKIRFILNEVSKPSCGGVNARLLLETTRKMTITP</sequence>
<dbReference type="PATRIC" id="fig|879567.3.peg.1213"/>
<evidence type="ECO:0000313" key="2">
    <source>
        <dbReference type="EMBL" id="CCH48416.1"/>
    </source>
</evidence>
<proteinExistence type="predicted"/>
<dbReference type="BioCyc" id="DPIE1322246:BN4_RS05930-MONOMER"/>
<evidence type="ECO:0000313" key="3">
    <source>
        <dbReference type="Proteomes" id="UP000011724"/>
    </source>
</evidence>
<dbReference type="STRING" id="1322246.BN4_11179"/>
<protein>
    <recommendedName>
        <fullName evidence="4">YtkA-like domain-containing protein</fullName>
    </recommendedName>
</protein>
<dbReference type="OrthoDB" id="5460684at2"/>
<dbReference type="EMBL" id="FO203427">
    <property type="protein sequence ID" value="CCH48416.1"/>
    <property type="molecule type" value="Genomic_DNA"/>
</dbReference>
<feature type="signal peptide" evidence="1">
    <location>
        <begin position="1"/>
        <end position="31"/>
    </location>
</feature>
<organism evidence="2 3">
    <name type="scientific">Pseudodesulfovibrio piezophilus (strain DSM 21447 / JCM 15486 / C1TLV30)</name>
    <name type="common">Desulfovibrio piezophilus</name>
    <dbReference type="NCBI Taxonomy" id="1322246"/>
    <lineage>
        <taxon>Bacteria</taxon>
        <taxon>Pseudomonadati</taxon>
        <taxon>Thermodesulfobacteriota</taxon>
        <taxon>Desulfovibrionia</taxon>
        <taxon>Desulfovibrionales</taxon>
        <taxon>Desulfovibrionaceae</taxon>
    </lineage>
</organism>
<dbReference type="Proteomes" id="UP000011724">
    <property type="component" value="Chromosome"/>
</dbReference>
<dbReference type="KEGG" id="dpi:BN4_11179"/>
<dbReference type="HOGENOM" id="CLU_1851914_0_0_7"/>
<gene>
    <name evidence="2" type="ordered locus">BN4_11179</name>
</gene>
<evidence type="ECO:0000256" key="1">
    <source>
        <dbReference type="SAM" id="SignalP"/>
    </source>
</evidence>
<dbReference type="AlphaFoldDB" id="M1WJS7"/>
<reference evidence="2 3" key="1">
    <citation type="journal article" date="2013" name="PLoS ONE">
        <title>The first genomic and proteomic characterization of a deep-sea sulfate reducer: insights into the piezophilic lifestyle of Desulfovibrio piezophilus.</title>
        <authorList>
            <person name="Pradel N."/>
            <person name="Ji B."/>
            <person name="Gimenez G."/>
            <person name="Talla E."/>
            <person name="Lenoble P."/>
            <person name="Garel M."/>
            <person name="Tamburini C."/>
            <person name="Fourquet P."/>
            <person name="Lebrun R."/>
            <person name="Bertin P."/>
            <person name="Denis Y."/>
            <person name="Pophillat M."/>
            <person name="Barbe V."/>
            <person name="Ollivier B."/>
            <person name="Dolla A."/>
        </authorList>
    </citation>
    <scope>NUCLEOTIDE SEQUENCE [LARGE SCALE GENOMIC DNA]</scope>
    <source>
        <strain evidence="3">DSM 10523 / SB164P1</strain>
    </source>
</reference>
<dbReference type="RefSeq" id="WP_015414464.1">
    <property type="nucleotide sequence ID" value="NC_020409.1"/>
</dbReference>